<keyword evidence="5" id="KW-1185">Reference proteome</keyword>
<dbReference type="InterPro" id="IPR047589">
    <property type="entry name" value="DUF11_rpt"/>
</dbReference>
<protein>
    <submittedName>
        <fullName evidence="4">Conserved repeat domain-containing protein/gliding motility-associated C-terminal domain-containing protein</fullName>
    </submittedName>
</protein>
<evidence type="ECO:0000256" key="1">
    <source>
        <dbReference type="SAM" id="Phobius"/>
    </source>
</evidence>
<feature type="domain" description="Ig-like" evidence="3">
    <location>
        <begin position="298"/>
        <end position="377"/>
    </location>
</feature>
<dbReference type="RefSeq" id="WP_072764404.1">
    <property type="nucleotide sequence ID" value="NZ_FQYX01000011.1"/>
</dbReference>
<dbReference type="InterPro" id="IPR001434">
    <property type="entry name" value="OmcB-like_DUF11"/>
</dbReference>
<feature type="domain" description="Ig-like" evidence="3">
    <location>
        <begin position="133"/>
        <end position="212"/>
    </location>
</feature>
<feature type="domain" description="DUF11" evidence="2">
    <location>
        <begin position="996"/>
        <end position="1111"/>
    </location>
</feature>
<dbReference type="AlphaFoldDB" id="A0A1M6GQN1"/>
<gene>
    <name evidence="4" type="ORF">SAMN04487911_11199</name>
</gene>
<feature type="domain" description="Ig-like" evidence="3">
    <location>
        <begin position="217"/>
        <end position="294"/>
    </location>
</feature>
<keyword evidence="1" id="KW-0812">Transmembrane</keyword>
<proteinExistence type="predicted"/>
<dbReference type="Pfam" id="PF01345">
    <property type="entry name" value="DUF11"/>
    <property type="match status" value="1"/>
</dbReference>
<dbReference type="NCBIfam" id="TIGR01451">
    <property type="entry name" value="B_ant_repeat"/>
    <property type="match status" value="1"/>
</dbReference>
<organism evidence="4 5">
    <name type="scientific">Arenibacter nanhaiticus</name>
    <dbReference type="NCBI Taxonomy" id="558155"/>
    <lineage>
        <taxon>Bacteria</taxon>
        <taxon>Pseudomonadati</taxon>
        <taxon>Bacteroidota</taxon>
        <taxon>Flavobacteriia</taxon>
        <taxon>Flavobacteriales</taxon>
        <taxon>Flavobacteriaceae</taxon>
        <taxon>Arenibacter</taxon>
    </lineage>
</organism>
<keyword evidence="1" id="KW-1133">Transmembrane helix</keyword>
<dbReference type="Pfam" id="PF19081">
    <property type="entry name" value="Ig_7"/>
    <property type="match status" value="7"/>
</dbReference>
<dbReference type="Proteomes" id="UP000184231">
    <property type="component" value="Unassembled WGS sequence"/>
</dbReference>
<keyword evidence="1" id="KW-0472">Membrane</keyword>
<evidence type="ECO:0000313" key="4">
    <source>
        <dbReference type="EMBL" id="SHJ12233.1"/>
    </source>
</evidence>
<dbReference type="EMBL" id="FQYX01000011">
    <property type="protein sequence ID" value="SHJ12233.1"/>
    <property type="molecule type" value="Genomic_DNA"/>
</dbReference>
<name>A0A1M6GQN1_9FLAO</name>
<evidence type="ECO:0000313" key="5">
    <source>
        <dbReference type="Proteomes" id="UP000184231"/>
    </source>
</evidence>
<feature type="domain" description="Ig-like" evidence="3">
    <location>
        <begin position="469"/>
        <end position="543"/>
    </location>
</feature>
<dbReference type="InterPro" id="IPR026341">
    <property type="entry name" value="T9SS_type_B"/>
</dbReference>
<feature type="domain" description="Ig-like" evidence="3">
    <location>
        <begin position="546"/>
        <end position="626"/>
    </location>
</feature>
<evidence type="ECO:0000259" key="3">
    <source>
        <dbReference type="Pfam" id="PF19081"/>
    </source>
</evidence>
<dbReference type="InterPro" id="IPR044023">
    <property type="entry name" value="Ig_7"/>
</dbReference>
<dbReference type="OrthoDB" id="1236981at2"/>
<feature type="transmembrane region" description="Helical" evidence="1">
    <location>
        <begin position="7"/>
        <end position="30"/>
    </location>
</feature>
<dbReference type="STRING" id="558155.SAMN04487911_11199"/>
<reference evidence="4 5" key="1">
    <citation type="submission" date="2016-11" db="EMBL/GenBank/DDBJ databases">
        <authorList>
            <person name="Jaros S."/>
            <person name="Januszkiewicz K."/>
            <person name="Wedrychowicz H."/>
        </authorList>
    </citation>
    <scope>NUCLEOTIDE SEQUENCE [LARGE SCALE GENOMIC DNA]</scope>
    <source>
        <strain evidence="4 5">CGMCC 1.8863</strain>
    </source>
</reference>
<feature type="domain" description="Ig-like" evidence="3">
    <location>
        <begin position="380"/>
        <end position="461"/>
    </location>
</feature>
<sequence length="1208" mass="126265">MNSKGHNIAFFPLKGIIVKVLIALVIYFLASLKIYGQIDCLVPPNLSTNDAVVCDTPSVDLDAYVTNSPPNNETLIWSTSPIAGVNVLSNSVVSSPGGTYYAYYNGAAAGLDCYNPLAATAATTIRVSFANTPSVVSTSPGERCGPGTVNLSATSNPGGATLNWYDLSTGGTLLGTGTSFETPEISNTTVYYVEASQNGCTSEREAVVATINNIPSINSVSGDSRCGPGSLSLQATANSVTATLNWYNSDIGGTLIGTGDNFVTSELNATTTFYVEAIENNCISENRTAVVAQILEVPTISTTTLGGRCDPGSVRIQASASSETAELQWFDMEIGGSSLATGTTFDTPILTTTTTYYVEAVENGCTSDRIPVTASINTTPTIIATSPNERCGSGELTLGATADSDTATLIWYDASSGDNMLGAGSSFVTPIINVTTTYYVEATENGCTSSIRTAVEAIITPIPAISETAPAFRCDMGSLTLGARSNSSSATINWYANPNGGPSLGTGINFITPTLTNSSTYYVDATENNCTSPTRIAVEATINNTPVIIETVPGQSCGPGSVTLGATASSATATISWFDTPTATNSIGYGSSFVTPAITTTTTYYVEAAENDCPSSNRVAVTATVNSPPSAGTPRNALACNIPANGVSVIDLDNQLVDADQGEWSISAMPNGGNITMGNGNNVDFSGQPMGNYRFSFTTSGAMAPCTNETSLVTITVSDCAIPCRAGDSAPLLNSTLPSLCNITSVNLNEFTNSIPPSGTVLTWSTDDLDLTDTNSHLENATVSSDFPGSYYGFFYDAEANCASPALVVTLDFLTSPIINSTSPAQRCGEGSLVLEAAASEGTLRWYSQAVGGIAIGTGNSFTTPSISVTTTFYVEVTDDDCSSERSPVLASIVAPPSAGTATNIEACNLLDSSGPTVVALDEQLSEADPGNWTLTTDPSAGRLIIGDGNIVDFEGMPEGDFIFTYTTSSAEAPCTEESTSLTVTVVDCSLVNQYDLAIEKQVDIENPIVGSEIVFTISLRNLGQGTLANVVVNEFIGPSIGFQYLSHTASKGIYDVGAGVWNIPEIMGAEVITLTVTVSVPEVGTFENIAVITDSFPSDSNADNDQASVLVEVLRRSNDECGFMYNQISPNSDGINDVLSINCIEDFPNNTLEIFNRYGYSVFLAKNYTNNWDGKGPDGNLPKGTYFYVLNLGDGSRPQKGWIQLIR</sequence>
<dbReference type="NCBIfam" id="TIGR04131">
    <property type="entry name" value="Bac_Flav_CTERM"/>
    <property type="match status" value="1"/>
</dbReference>
<evidence type="ECO:0000259" key="2">
    <source>
        <dbReference type="Pfam" id="PF01345"/>
    </source>
</evidence>
<dbReference type="Pfam" id="PF13585">
    <property type="entry name" value="CHU_C"/>
    <property type="match status" value="1"/>
</dbReference>
<accession>A0A1M6GQN1</accession>
<feature type="domain" description="Ig-like" evidence="3">
    <location>
        <begin position="822"/>
        <end position="892"/>
    </location>
</feature>